<gene>
    <name evidence="2" type="ORF">DP923_12775</name>
</gene>
<evidence type="ECO:0000313" key="2">
    <source>
        <dbReference type="EMBL" id="RAU81595.1"/>
    </source>
</evidence>
<dbReference type="InterPro" id="IPR025250">
    <property type="entry name" value="DUF4199"/>
</dbReference>
<keyword evidence="1" id="KW-1133">Transmembrane helix</keyword>
<proteinExistence type="predicted"/>
<keyword evidence="1" id="KW-0812">Transmembrane</keyword>
<feature type="transmembrane region" description="Helical" evidence="1">
    <location>
        <begin position="78"/>
        <end position="98"/>
    </location>
</feature>
<dbReference type="AlphaFoldDB" id="A0A364RBF7"/>
<dbReference type="OrthoDB" id="850943at2"/>
<protein>
    <submittedName>
        <fullName evidence="2">DUF4199 domain-containing protein</fullName>
    </submittedName>
</protein>
<feature type="transmembrane region" description="Helical" evidence="1">
    <location>
        <begin position="149"/>
        <end position="167"/>
    </location>
</feature>
<name>A0A364RBF7_9BACT</name>
<reference evidence="2 3" key="1">
    <citation type="submission" date="2018-06" db="EMBL/GenBank/DDBJ databases">
        <authorList>
            <person name="Liu Z.-W."/>
        </authorList>
    </citation>
    <scope>NUCLEOTIDE SEQUENCE [LARGE SCALE GENOMIC DNA]</scope>
    <source>
        <strain evidence="2 3">2b14</strain>
    </source>
</reference>
<feature type="transmembrane region" description="Helical" evidence="1">
    <location>
        <begin position="39"/>
        <end position="58"/>
    </location>
</feature>
<dbReference type="EMBL" id="QMDV01000004">
    <property type="protein sequence ID" value="RAU81595.1"/>
    <property type="molecule type" value="Genomic_DNA"/>
</dbReference>
<feature type="transmembrane region" description="Helical" evidence="1">
    <location>
        <begin position="12"/>
        <end position="33"/>
    </location>
</feature>
<keyword evidence="1" id="KW-0472">Membrane</keyword>
<comment type="caution">
    <text evidence="2">The sequence shown here is derived from an EMBL/GenBank/DDBJ whole genome shotgun (WGS) entry which is preliminary data.</text>
</comment>
<dbReference type="Proteomes" id="UP000251692">
    <property type="component" value="Unassembled WGS sequence"/>
</dbReference>
<sequence length="169" mass="18648">MFNQSIVRVGVRYGVLGGLACFVIMLLLYFLGANPFGDLGRWSYVPLPVFIFLAIRYFKKFDEAELGFGKGFRVGLSVAFYAALCASLLVFLLIYIVGPEILQTHIAETKALLAETEAEQIRLLGAKVYNEAVAALESTTPTMQAADDFVRRIFVGGVFSLVAAVFFRK</sequence>
<evidence type="ECO:0000313" key="3">
    <source>
        <dbReference type="Proteomes" id="UP000251692"/>
    </source>
</evidence>
<accession>A0A364RBF7</accession>
<reference evidence="2 3" key="2">
    <citation type="submission" date="2018-07" db="EMBL/GenBank/DDBJ databases">
        <title>Pontibacter sp. 2b14 genomic sequence and assembly.</title>
        <authorList>
            <person name="Du Z.-J."/>
        </authorList>
    </citation>
    <scope>NUCLEOTIDE SEQUENCE [LARGE SCALE GENOMIC DNA]</scope>
    <source>
        <strain evidence="2 3">2b14</strain>
    </source>
</reference>
<evidence type="ECO:0000256" key="1">
    <source>
        <dbReference type="SAM" id="Phobius"/>
    </source>
</evidence>
<dbReference type="Pfam" id="PF13858">
    <property type="entry name" value="DUF4199"/>
    <property type="match status" value="1"/>
</dbReference>
<dbReference type="RefSeq" id="WP_112306275.1">
    <property type="nucleotide sequence ID" value="NZ_QMDV01000004.1"/>
</dbReference>
<keyword evidence="3" id="KW-1185">Reference proteome</keyword>
<organism evidence="2 3">
    <name type="scientific">Pontibacter arcticus</name>
    <dbReference type="NCBI Taxonomy" id="2080288"/>
    <lineage>
        <taxon>Bacteria</taxon>
        <taxon>Pseudomonadati</taxon>
        <taxon>Bacteroidota</taxon>
        <taxon>Cytophagia</taxon>
        <taxon>Cytophagales</taxon>
        <taxon>Hymenobacteraceae</taxon>
        <taxon>Pontibacter</taxon>
    </lineage>
</organism>